<evidence type="ECO:0000313" key="2">
    <source>
        <dbReference type="Proteomes" id="UP000789920"/>
    </source>
</evidence>
<feature type="non-terminal residue" evidence="1">
    <location>
        <position position="1"/>
    </location>
</feature>
<sequence length="322" mass="36445">KRKIDDLKALDDKTISEQLEQFIVEVRKLNGQEYKASLLYTGFCTIARGISEAFENIRAINLFDKHKFKNLHRILDGHMKSIVEKGDKNHKQSDPLETDEIKLLLDSPATSINDPKGGDAKHLKASWLKELENGRMQLELPKKKNYAGGIKDPYAEACSSFIPPDISGNMYTPVADIKKYLTKHPNDTEDDFFFVTLNTPKKIYCDEWYLPTKLGKGSHDTMIYSICKDAKLDFKGHMITNHSIRSTGIHSLVESGRKLDNISHLIPIEEAEFSKASDLISIKQSKTSNTLEDETDNQKSVVPKISIENCSNISINIIFNNI</sequence>
<comment type="caution">
    <text evidence="1">The sequence shown here is derived from an EMBL/GenBank/DDBJ whole genome shotgun (WGS) entry which is preliminary data.</text>
</comment>
<organism evidence="1 2">
    <name type="scientific">Racocetra persica</name>
    <dbReference type="NCBI Taxonomy" id="160502"/>
    <lineage>
        <taxon>Eukaryota</taxon>
        <taxon>Fungi</taxon>
        <taxon>Fungi incertae sedis</taxon>
        <taxon>Mucoromycota</taxon>
        <taxon>Glomeromycotina</taxon>
        <taxon>Glomeromycetes</taxon>
        <taxon>Diversisporales</taxon>
        <taxon>Gigasporaceae</taxon>
        <taxon>Racocetra</taxon>
    </lineage>
</organism>
<dbReference type="EMBL" id="CAJVQC010009896">
    <property type="protein sequence ID" value="CAG8610256.1"/>
    <property type="molecule type" value="Genomic_DNA"/>
</dbReference>
<dbReference type="Proteomes" id="UP000789920">
    <property type="component" value="Unassembled WGS sequence"/>
</dbReference>
<name>A0ACA9MUJ7_9GLOM</name>
<gene>
    <name evidence="1" type="ORF">RPERSI_LOCUS6281</name>
</gene>
<protein>
    <submittedName>
        <fullName evidence="1">872_t:CDS:1</fullName>
    </submittedName>
</protein>
<evidence type="ECO:0000313" key="1">
    <source>
        <dbReference type="EMBL" id="CAG8610256.1"/>
    </source>
</evidence>
<reference evidence="1" key="1">
    <citation type="submission" date="2021-06" db="EMBL/GenBank/DDBJ databases">
        <authorList>
            <person name="Kallberg Y."/>
            <person name="Tangrot J."/>
            <person name="Rosling A."/>
        </authorList>
    </citation>
    <scope>NUCLEOTIDE SEQUENCE</scope>
    <source>
        <strain evidence="1">MA461A</strain>
    </source>
</reference>
<proteinExistence type="predicted"/>
<accession>A0ACA9MUJ7</accession>
<keyword evidence="2" id="KW-1185">Reference proteome</keyword>